<dbReference type="FunFam" id="2.60.120.200:FF:000002">
    <property type="entry name" value="Thrombospondin 3"/>
    <property type="match status" value="1"/>
</dbReference>
<dbReference type="FunFam" id="2.10.25.10:FF:000170">
    <property type="entry name" value="thrombospondin-3 isoform X1"/>
    <property type="match status" value="1"/>
</dbReference>
<keyword evidence="3" id="KW-0732">Signal</keyword>
<dbReference type="GO" id="GO:0005509">
    <property type="term" value="F:calcium ion binding"/>
    <property type="evidence" value="ECO:0007669"/>
    <property type="project" value="UniProtKB-UniRule"/>
</dbReference>
<dbReference type="InterPro" id="IPR024665">
    <property type="entry name" value="TSP/COMP_CC"/>
</dbReference>
<dbReference type="GO" id="GO:0005576">
    <property type="term" value="C:extracellular region"/>
    <property type="evidence" value="ECO:0007669"/>
    <property type="project" value="InterPro"/>
</dbReference>
<dbReference type="SUPFAM" id="SSF49899">
    <property type="entry name" value="Concanavalin A-like lectins/glucanases"/>
    <property type="match status" value="2"/>
</dbReference>
<dbReference type="Pfam" id="PF02412">
    <property type="entry name" value="TSP_3"/>
    <property type="match status" value="6"/>
</dbReference>
<evidence type="ECO:0000256" key="7">
    <source>
        <dbReference type="ARBA" id="ARBA00023157"/>
    </source>
</evidence>
<dbReference type="FunFam" id="4.10.1080.10:FF:000001">
    <property type="entry name" value="Thrombospondin 3"/>
    <property type="match status" value="1"/>
</dbReference>
<dbReference type="Gene3D" id="2.60.120.200">
    <property type="match status" value="2"/>
</dbReference>
<feature type="repeat" description="TSP type-3" evidence="10">
    <location>
        <begin position="645"/>
        <end position="680"/>
    </location>
</feature>
<dbReference type="CDD" id="cd00054">
    <property type="entry name" value="EGF_CA"/>
    <property type="match status" value="2"/>
</dbReference>
<feature type="domain" description="TSP C-terminal" evidence="13">
    <location>
        <begin position="684"/>
        <end position="898"/>
    </location>
</feature>
<accession>A0A8D3BYT1</accession>
<dbReference type="PROSITE" id="PS51236">
    <property type="entry name" value="TSP_CTER"/>
    <property type="match status" value="1"/>
</dbReference>
<dbReference type="InterPro" id="IPR001881">
    <property type="entry name" value="EGF-like_Ca-bd_dom"/>
</dbReference>
<dbReference type="GO" id="GO:0007155">
    <property type="term" value="P:cell adhesion"/>
    <property type="evidence" value="ECO:0007669"/>
    <property type="project" value="UniProtKB-KW"/>
</dbReference>
<dbReference type="Ensembl" id="ENSSMAT00000055586.1">
    <property type="protein sequence ID" value="ENSSMAP00000040189.1"/>
    <property type="gene ID" value="ENSSMAG00000018647.2"/>
</dbReference>
<dbReference type="GO" id="GO:0030855">
    <property type="term" value="P:epithelial cell differentiation"/>
    <property type="evidence" value="ECO:0007669"/>
    <property type="project" value="UniProtKB-ARBA"/>
</dbReference>
<gene>
    <name evidence="14" type="primary">thbs3a</name>
</gene>
<evidence type="ECO:0000313" key="15">
    <source>
        <dbReference type="Proteomes" id="UP000694558"/>
    </source>
</evidence>
<dbReference type="InterPro" id="IPR017897">
    <property type="entry name" value="Thrombospondin_3_rpt"/>
</dbReference>
<dbReference type="PANTHER" id="PTHR10199:SF89">
    <property type="entry name" value="THROMBOSPONDIN-3"/>
    <property type="match status" value="1"/>
</dbReference>
<keyword evidence="6" id="KW-0130">Cell adhesion</keyword>
<keyword evidence="7" id="KW-1015">Disulfide bond</keyword>
<evidence type="ECO:0000256" key="9">
    <source>
        <dbReference type="PROSITE-ProRule" id="PRU00076"/>
    </source>
</evidence>
<organism evidence="14 15">
    <name type="scientific">Scophthalmus maximus</name>
    <name type="common">Turbot</name>
    <name type="synonym">Psetta maxima</name>
    <dbReference type="NCBI Taxonomy" id="52904"/>
    <lineage>
        <taxon>Eukaryota</taxon>
        <taxon>Metazoa</taxon>
        <taxon>Chordata</taxon>
        <taxon>Craniata</taxon>
        <taxon>Vertebrata</taxon>
        <taxon>Euteleostomi</taxon>
        <taxon>Actinopterygii</taxon>
        <taxon>Neopterygii</taxon>
        <taxon>Teleostei</taxon>
        <taxon>Neoteleostei</taxon>
        <taxon>Acanthomorphata</taxon>
        <taxon>Carangaria</taxon>
        <taxon>Pleuronectiformes</taxon>
        <taxon>Pleuronectoidei</taxon>
        <taxon>Scophthalmidae</taxon>
        <taxon>Scophthalmus</taxon>
    </lineage>
</organism>
<feature type="repeat" description="TSP type-3" evidence="10">
    <location>
        <begin position="609"/>
        <end position="644"/>
    </location>
</feature>
<dbReference type="GeneTree" id="ENSGT00940000159283"/>
<keyword evidence="2 9" id="KW-0245">EGF-like domain</keyword>
<name>A0A8D3BYT1_SCOMX</name>
<dbReference type="PANTHER" id="PTHR10199">
    <property type="entry name" value="THROMBOSPONDIN"/>
    <property type="match status" value="1"/>
</dbReference>
<reference evidence="14" key="1">
    <citation type="submission" date="2023-05" db="EMBL/GenBank/DDBJ databases">
        <title>High-quality long-read genome of Scophthalmus maximus.</title>
        <authorList>
            <person name="Lien S."/>
            <person name="Martinez P."/>
        </authorList>
    </citation>
    <scope>NUCLEOTIDE SEQUENCE [LARGE SCALE GENOMIC DNA]</scope>
</reference>
<dbReference type="Pfam" id="PF11598">
    <property type="entry name" value="COMP"/>
    <property type="match status" value="1"/>
</dbReference>
<dbReference type="FunFam" id="4.10.1080.10:FF:000004">
    <property type="entry name" value="Cartilage oligomeric matrix protein"/>
    <property type="match status" value="1"/>
</dbReference>
<feature type="compositionally biased region" description="Acidic residues" evidence="11">
    <location>
        <begin position="611"/>
        <end position="626"/>
    </location>
</feature>
<evidence type="ECO:0000256" key="3">
    <source>
        <dbReference type="ARBA" id="ARBA00022729"/>
    </source>
</evidence>
<dbReference type="InterPro" id="IPR003367">
    <property type="entry name" value="Thrombospondin_3-like_rpt"/>
</dbReference>
<feature type="domain" description="EGF-like" evidence="12">
    <location>
        <begin position="375"/>
        <end position="417"/>
    </location>
</feature>
<dbReference type="PROSITE" id="PS01187">
    <property type="entry name" value="EGF_CA"/>
    <property type="match status" value="1"/>
</dbReference>
<dbReference type="InterPro" id="IPR028974">
    <property type="entry name" value="TSP_type-3_rpt"/>
</dbReference>
<evidence type="ECO:0000256" key="4">
    <source>
        <dbReference type="ARBA" id="ARBA00022737"/>
    </source>
</evidence>
<dbReference type="InterPro" id="IPR008859">
    <property type="entry name" value="Thrombospondin_C"/>
</dbReference>
<evidence type="ECO:0000256" key="1">
    <source>
        <dbReference type="ARBA" id="ARBA00009456"/>
    </source>
</evidence>
<protein>
    <recommendedName>
        <fullName evidence="16">Thrombospondin 3</fullName>
    </recommendedName>
</protein>
<feature type="repeat" description="TSP type-3" evidence="10">
    <location>
        <begin position="571"/>
        <end position="608"/>
    </location>
</feature>
<dbReference type="InterPro" id="IPR049883">
    <property type="entry name" value="NOTCH1_EGF-like"/>
</dbReference>
<evidence type="ECO:0008006" key="16">
    <source>
        <dbReference type="Google" id="ProtNLM"/>
    </source>
</evidence>
<dbReference type="SMART" id="SM00210">
    <property type="entry name" value="TSPN"/>
    <property type="match status" value="1"/>
</dbReference>
<dbReference type="SMART" id="SM00179">
    <property type="entry name" value="EGF_CA"/>
    <property type="match status" value="2"/>
</dbReference>
<comment type="caution">
    <text evidence="9">Lacks conserved residue(s) required for the propagation of feature annotation.</text>
</comment>
<evidence type="ECO:0000259" key="12">
    <source>
        <dbReference type="PROSITE" id="PS50026"/>
    </source>
</evidence>
<keyword evidence="4" id="KW-0677">Repeat</keyword>
<dbReference type="SUPFAM" id="SSF103647">
    <property type="entry name" value="TSP type-3 repeat"/>
    <property type="match status" value="3"/>
</dbReference>
<feature type="region of interest" description="Disordered" evidence="11">
    <location>
        <begin position="484"/>
        <end position="626"/>
    </location>
</feature>
<reference evidence="14" key="2">
    <citation type="submission" date="2025-08" db="UniProtKB">
        <authorList>
            <consortium name="Ensembl"/>
        </authorList>
    </citation>
    <scope>IDENTIFICATION</scope>
</reference>
<dbReference type="AlphaFoldDB" id="A0A8D3BYT1"/>
<dbReference type="Gene3D" id="4.10.1080.10">
    <property type="entry name" value="TSP type-3 repeat"/>
    <property type="match status" value="3"/>
</dbReference>
<dbReference type="Pfam" id="PF07645">
    <property type="entry name" value="EGF_CA"/>
    <property type="match status" value="2"/>
</dbReference>
<feature type="repeat" description="TSP type-3" evidence="10">
    <location>
        <begin position="453"/>
        <end position="488"/>
    </location>
</feature>
<dbReference type="PROSITE" id="PS50026">
    <property type="entry name" value="EGF_3"/>
    <property type="match status" value="1"/>
</dbReference>
<dbReference type="PROSITE" id="PS01186">
    <property type="entry name" value="EGF_2"/>
    <property type="match status" value="1"/>
</dbReference>
<dbReference type="Proteomes" id="UP000694558">
    <property type="component" value="Chromosome 16"/>
</dbReference>
<evidence type="ECO:0000259" key="13">
    <source>
        <dbReference type="PROSITE" id="PS51236"/>
    </source>
</evidence>
<proteinExistence type="inferred from homology"/>
<dbReference type="Pfam" id="PF05735">
    <property type="entry name" value="TSP_C"/>
    <property type="match status" value="1"/>
</dbReference>
<sequence length="914" mass="100496">PVIDVLSLQDSRQSVAAVEKLSGGLSVLSDVYVVSTLRLPAKLGGVLLGLYSKQDNRKYLEVAIMGKINKVLVRYIRADGKLHTVNLQNANLADGRTHSIILRLGGLHRDNVNMELYVNCRLVDSSQGLPPLVPLPREVDMVEIRHGQKAYARLQVRDTFHLTHLSALIGQLIIFNQILGELVSSRPQVKEMSLIRNTILECQVCGESHPGPVVLLTRVIKVCPVWTVFSILVTAVDRVPRGPVGTGRTVRTWMRYRHNNRHIACLSHSEPQTLTPLPPQCELQPCFSPGACVNSPGGFSCRSCPPGLWGAPLVGTGLDYAKTHRQVRDCVDVDECVDLPDACVSNSVCINTMGSYKCGGCKPGFLGNQTSGCFPRKSCAALTFNPCDTNAHCTMERNGEVTCRCNVGWAGNGNTCGMDTDIDGYPDRSLPCVDNDKHCKQDNCVFTPNSGQEDADNDGIGDRCDEDADGDGIINVMDNCRLVPNRDQQNSDSDSFGDACDNCPNVPNSDQRDTDGNGQGDACDQDVDGDGIPNVLDNCPKVPNPMQTDRDRDGVGDACDSCPELSNPMQTDVDNDLVGDVCDTNQDTDGDGLQDTRDNCPDVPNSSQLDSDNDGLGDDCDHDDDNDGVLDDHDNCRLIVNPNQKDSDMNGVGDVCENDFDNDAVMDLIDVCPESAEVTLTDFRAYQTVVLDPEGDAQIDPNWVVLNQGMEIVQTMNSDPGLAVGYTAFNGVDFEGTFHVNTVTDDDYAGFIFGYQDSSSFYVVMWKQTQQTYWQSNPFKATAQPALQLKAVKSRTGPGEFLRNALWHTGDTPGEVKLLWKDPRNVGWKDKTSYRWQLSHRPQVGYIRVKLFEGSDMVADSGVVIDTTMRGGRLGVFCFSQENIIWSNLRYRCNDSVPEDFQYHRKQVLMHIHV</sequence>
<comment type="similarity">
    <text evidence="1">Belongs to the thrombospondin family.</text>
</comment>
<evidence type="ECO:0000256" key="5">
    <source>
        <dbReference type="ARBA" id="ARBA00022837"/>
    </source>
</evidence>
<evidence type="ECO:0000256" key="6">
    <source>
        <dbReference type="ARBA" id="ARBA00022889"/>
    </source>
</evidence>
<evidence type="ECO:0000256" key="11">
    <source>
        <dbReference type="SAM" id="MobiDB-lite"/>
    </source>
</evidence>
<dbReference type="InterPro" id="IPR018097">
    <property type="entry name" value="EGF_Ca-bd_CS"/>
</dbReference>
<dbReference type="InterPro" id="IPR048287">
    <property type="entry name" value="TSPN-like_N"/>
</dbReference>
<dbReference type="InterPro" id="IPR013320">
    <property type="entry name" value="ConA-like_dom_sf"/>
</dbReference>
<dbReference type="FunFam" id="2.10.25.10:FF:000038">
    <property type="entry name" value="Fibrillin 2"/>
    <property type="match status" value="1"/>
</dbReference>
<evidence type="ECO:0000313" key="14">
    <source>
        <dbReference type="Ensembl" id="ENSSMAP00000040189.1"/>
    </source>
</evidence>
<dbReference type="SUPFAM" id="SSF57196">
    <property type="entry name" value="EGF/Laminin"/>
    <property type="match status" value="1"/>
</dbReference>
<keyword evidence="8" id="KW-0325">Glycoprotein</keyword>
<dbReference type="PROSITE" id="PS51234">
    <property type="entry name" value="TSP3"/>
    <property type="match status" value="5"/>
</dbReference>
<dbReference type="SMART" id="SM00181">
    <property type="entry name" value="EGF"/>
    <property type="match status" value="3"/>
</dbReference>
<evidence type="ECO:0000256" key="10">
    <source>
        <dbReference type="PROSITE-ProRule" id="PRU00634"/>
    </source>
</evidence>
<dbReference type="SUPFAM" id="SSF58006">
    <property type="entry name" value="Assembly domain of cartilage oligomeric matrix protein"/>
    <property type="match status" value="1"/>
</dbReference>
<feature type="repeat" description="TSP type-3" evidence="10">
    <location>
        <begin position="512"/>
        <end position="547"/>
    </location>
</feature>
<dbReference type="Gene3D" id="2.10.25.10">
    <property type="entry name" value="Laminin"/>
    <property type="match status" value="2"/>
</dbReference>
<dbReference type="InterPro" id="IPR046970">
    <property type="entry name" value="TSP/COMP_CC_sf"/>
</dbReference>
<evidence type="ECO:0000256" key="2">
    <source>
        <dbReference type="ARBA" id="ARBA00022536"/>
    </source>
</evidence>
<keyword evidence="5 10" id="KW-0106">Calcium</keyword>
<dbReference type="FunFam" id="2.60.120.200:FF:000038">
    <property type="entry name" value="thrombospondin-3 isoform X1"/>
    <property type="match status" value="1"/>
</dbReference>
<evidence type="ECO:0000256" key="8">
    <source>
        <dbReference type="ARBA" id="ARBA00023180"/>
    </source>
</evidence>
<dbReference type="Gene3D" id="1.20.5.10">
    <property type="match status" value="1"/>
</dbReference>
<dbReference type="InterPro" id="IPR000742">
    <property type="entry name" value="EGF"/>
</dbReference>